<dbReference type="Pfam" id="PF03091">
    <property type="entry name" value="CutA1"/>
    <property type="match status" value="1"/>
</dbReference>
<evidence type="ECO:0000256" key="1">
    <source>
        <dbReference type="ARBA" id="ARBA00010169"/>
    </source>
</evidence>
<protein>
    <submittedName>
        <fullName evidence="2">Divalent-cation tolerance protein CutA</fullName>
    </submittedName>
</protein>
<dbReference type="Proteomes" id="UP000031561">
    <property type="component" value="Unassembled WGS sequence"/>
</dbReference>
<gene>
    <name evidence="2" type="ORF">QQ91_0015030</name>
</gene>
<dbReference type="PANTHER" id="PTHR23419">
    <property type="entry name" value="DIVALENT CATION TOLERANCE CUTA-RELATED"/>
    <property type="match status" value="1"/>
</dbReference>
<reference evidence="2 3" key="1">
    <citation type="journal article" date="2015" name="Genome Announc.">
        <title>Draft Genome Sequence of Filamentous Marine Cyanobacterium Lyngbya confervoides Strain BDU141951.</title>
        <authorList>
            <person name="Chandrababunaidu M.M."/>
            <person name="Sen D."/>
            <person name="Tripathy S."/>
        </authorList>
    </citation>
    <scope>NUCLEOTIDE SEQUENCE [LARGE SCALE GENOMIC DNA]</scope>
    <source>
        <strain evidence="2 3">BDU141951</strain>
    </source>
</reference>
<dbReference type="InterPro" id="IPR015867">
    <property type="entry name" value="N-reg_PII/ATP_PRibTrfase_C"/>
</dbReference>
<dbReference type="RefSeq" id="WP_166275780.1">
    <property type="nucleotide sequence ID" value="NZ_JTHE03000088.1"/>
</dbReference>
<sequence>MNTNLQESLEPLVVLVTASSHQEARAIAQQLIQQKLAACVNLFPLESLYLWEGHLQEAAEWQLIIKTTAHCFDTLRTTVIAHHSYEVPEILALPIVAGSPPYLDWLRTQTPISGV</sequence>
<name>A0ABD4T684_9CYAN</name>
<proteinExistence type="inferred from homology"/>
<comment type="similarity">
    <text evidence="1">Belongs to the CutA family.</text>
</comment>
<dbReference type="AlphaFoldDB" id="A0ABD4T684"/>
<dbReference type="InterPro" id="IPR004323">
    <property type="entry name" value="Ion_tolerance_CutA"/>
</dbReference>
<accession>A0ABD4T684</accession>
<keyword evidence="3" id="KW-1185">Reference proteome</keyword>
<organism evidence="2 3">
    <name type="scientific">Lyngbya confervoides BDU141951</name>
    <dbReference type="NCBI Taxonomy" id="1574623"/>
    <lineage>
        <taxon>Bacteria</taxon>
        <taxon>Bacillati</taxon>
        <taxon>Cyanobacteriota</taxon>
        <taxon>Cyanophyceae</taxon>
        <taxon>Oscillatoriophycideae</taxon>
        <taxon>Oscillatoriales</taxon>
        <taxon>Microcoleaceae</taxon>
        <taxon>Lyngbya</taxon>
    </lineage>
</organism>
<dbReference type="InterPro" id="IPR011322">
    <property type="entry name" value="N-reg_PII-like_a/b"/>
</dbReference>
<comment type="caution">
    <text evidence="2">The sequence shown here is derived from an EMBL/GenBank/DDBJ whole genome shotgun (WGS) entry which is preliminary data.</text>
</comment>
<evidence type="ECO:0000313" key="2">
    <source>
        <dbReference type="EMBL" id="MCM1984136.1"/>
    </source>
</evidence>
<dbReference type="SUPFAM" id="SSF54913">
    <property type="entry name" value="GlnB-like"/>
    <property type="match status" value="1"/>
</dbReference>
<dbReference type="Gene3D" id="3.30.70.120">
    <property type="match status" value="1"/>
</dbReference>
<evidence type="ECO:0000313" key="3">
    <source>
        <dbReference type="Proteomes" id="UP000031561"/>
    </source>
</evidence>
<dbReference type="PANTHER" id="PTHR23419:SF8">
    <property type="entry name" value="FI09726P"/>
    <property type="match status" value="1"/>
</dbReference>
<dbReference type="EMBL" id="JTHE03000088">
    <property type="protein sequence ID" value="MCM1984136.1"/>
    <property type="molecule type" value="Genomic_DNA"/>
</dbReference>